<feature type="domain" description="ABC transporter" evidence="2">
    <location>
        <begin position="17"/>
        <end position="72"/>
    </location>
</feature>
<proteinExistence type="predicted"/>
<dbReference type="InterPro" id="IPR050611">
    <property type="entry name" value="ABCF"/>
</dbReference>
<dbReference type="Proteomes" id="UP000005699">
    <property type="component" value="Unassembled WGS sequence"/>
</dbReference>
<protein>
    <recommendedName>
        <fullName evidence="2">ABC transporter domain-containing protein</fullName>
    </recommendedName>
</protein>
<dbReference type="InterPro" id="IPR027417">
    <property type="entry name" value="P-loop_NTPase"/>
</dbReference>
<dbReference type="Gene3D" id="3.40.50.300">
    <property type="entry name" value="P-loop containing nucleotide triphosphate hydrolases"/>
    <property type="match status" value="1"/>
</dbReference>
<comment type="caution">
    <text evidence="3">The sequence shown here is derived from an EMBL/GenBank/DDBJ whole genome shotgun (WGS) entry which is preliminary data.</text>
</comment>
<dbReference type="PANTHER" id="PTHR19211">
    <property type="entry name" value="ATP-BINDING TRANSPORT PROTEIN-RELATED"/>
    <property type="match status" value="1"/>
</dbReference>
<dbReference type="AlphaFoldDB" id="E8JP41"/>
<dbReference type="Pfam" id="PF00005">
    <property type="entry name" value="ABC_tran"/>
    <property type="match status" value="1"/>
</dbReference>
<evidence type="ECO:0000313" key="4">
    <source>
        <dbReference type="Proteomes" id="UP000005699"/>
    </source>
</evidence>
<dbReference type="PANTHER" id="PTHR19211:SF14">
    <property type="entry name" value="ATP-BINDING CASSETTE SUB-FAMILY F MEMBER 1"/>
    <property type="match status" value="1"/>
</dbReference>
<keyword evidence="1" id="KW-0677">Repeat</keyword>
<evidence type="ECO:0000259" key="2">
    <source>
        <dbReference type="Pfam" id="PF00005"/>
    </source>
</evidence>
<accession>E8JP41</accession>
<evidence type="ECO:0000256" key="1">
    <source>
        <dbReference type="ARBA" id="ARBA00022737"/>
    </source>
</evidence>
<dbReference type="EMBL" id="AEVB01000023">
    <property type="protein sequence ID" value="EFW89042.1"/>
    <property type="molecule type" value="Genomic_DNA"/>
</dbReference>
<dbReference type="InterPro" id="IPR003439">
    <property type="entry name" value="ABC_transporter-like_ATP-bd"/>
</dbReference>
<dbReference type="SUPFAM" id="SSF52540">
    <property type="entry name" value="P-loop containing nucleoside triphosphate hydrolases"/>
    <property type="match status" value="1"/>
</dbReference>
<dbReference type="GO" id="GO:0005524">
    <property type="term" value="F:ATP binding"/>
    <property type="evidence" value="ECO:0007669"/>
    <property type="project" value="InterPro"/>
</dbReference>
<evidence type="ECO:0000313" key="3">
    <source>
        <dbReference type="EMBL" id="EFW89042.1"/>
    </source>
</evidence>
<name>E8JP41_STREI</name>
<dbReference type="GO" id="GO:0016887">
    <property type="term" value="F:ATP hydrolysis activity"/>
    <property type="evidence" value="ECO:0007669"/>
    <property type="project" value="InterPro"/>
</dbReference>
<gene>
    <name evidence="3" type="ORF">HMPREF0819_0764</name>
</gene>
<dbReference type="eggNOG" id="COG0488">
    <property type="taxonomic scope" value="Bacteria"/>
</dbReference>
<dbReference type="HOGENOM" id="CLU_2248568_0_0_9"/>
<organism evidence="3 4">
    <name type="scientific">Streptococcus equinus ATCC 9812</name>
    <dbReference type="NCBI Taxonomy" id="525379"/>
    <lineage>
        <taxon>Bacteria</taxon>
        <taxon>Bacillati</taxon>
        <taxon>Bacillota</taxon>
        <taxon>Bacilli</taxon>
        <taxon>Lactobacillales</taxon>
        <taxon>Streptococcaceae</taxon>
        <taxon>Streptococcus</taxon>
    </lineage>
</organism>
<reference evidence="3 4" key="1">
    <citation type="submission" date="2010-12" db="EMBL/GenBank/DDBJ databases">
        <authorList>
            <person name="Muzny D."/>
            <person name="Qin X."/>
            <person name="Deng J."/>
            <person name="Jiang H."/>
            <person name="Liu Y."/>
            <person name="Qu J."/>
            <person name="Song X.-Z."/>
            <person name="Zhang L."/>
            <person name="Thornton R."/>
            <person name="Coyle M."/>
            <person name="Francisco L."/>
            <person name="Jackson L."/>
            <person name="Javaid M."/>
            <person name="Korchina V."/>
            <person name="Kovar C."/>
            <person name="Mata R."/>
            <person name="Mathew T."/>
            <person name="Ngo R."/>
            <person name="Nguyen L."/>
            <person name="Nguyen N."/>
            <person name="Okwuonu G."/>
            <person name="Ongeri F."/>
            <person name="Pham C."/>
            <person name="Simmons D."/>
            <person name="Wilczek-Boney K."/>
            <person name="Hale W."/>
            <person name="Jakkamsetti A."/>
            <person name="Pham P."/>
            <person name="Ruth R."/>
            <person name="San Lucas F."/>
            <person name="Warren J."/>
            <person name="Zhang J."/>
            <person name="Zhao Z."/>
            <person name="Zhou C."/>
            <person name="Zhu D."/>
            <person name="Lee S."/>
            <person name="Bess C."/>
            <person name="Blankenburg K."/>
            <person name="Forbes L."/>
            <person name="Fu Q."/>
            <person name="Gubbala S."/>
            <person name="Hirani K."/>
            <person name="Jayaseelan J.C."/>
            <person name="Lara F."/>
            <person name="Munidasa M."/>
            <person name="Palculict T."/>
            <person name="Patil S."/>
            <person name="Pu L.-L."/>
            <person name="Saada N."/>
            <person name="Tang L."/>
            <person name="Weissenberger G."/>
            <person name="Zhu Y."/>
            <person name="Hemphill L."/>
            <person name="Shang Y."/>
            <person name="Youmans B."/>
            <person name="Ayvaz T."/>
            <person name="Ross M."/>
            <person name="Santibanez J."/>
            <person name="Aqrawi P."/>
            <person name="Gross S."/>
            <person name="Joshi V."/>
            <person name="Fowler G."/>
            <person name="Nazareth L."/>
            <person name="Reid J."/>
            <person name="Worley K."/>
            <person name="Petrosino J."/>
            <person name="Highlander S."/>
            <person name="Gibbs R."/>
        </authorList>
    </citation>
    <scope>NUCLEOTIDE SEQUENCE [LARGE SCALE GENOMIC DNA]</scope>
    <source>
        <strain evidence="3 4">ATCC 9812</strain>
    </source>
</reference>
<sequence>MINFLPKEMNAIDFLREVSSETDARTILDSLKFTRFEMEHPTDELSGGQKAKLFLAHMALAKNHILILDEPTRHFSPTSQSIVRKLLSYFDGCIISISHDKAFI</sequence>